<proteinExistence type="predicted"/>
<sequence length="297" mass="35762">FYNTTKKLLETFKDYKDAETFIVALLKYRIYFDKYIIKNSLLSNDKESNWGIRGYEFEKEGVETKETAFENTVEEKKIEMLQAMFHYTTISNDKKNWLLRLLRDKVEEKDLYSVLKSELEEEIKDISLSEVSFWSVSTKIFYYFEYMLWEVYYDYVRGEDKVVRPEAIKSITNRIKEVRDQFNKFYFRQLSSKEHLLPQSKKGSIDIDKTLPTDKQDEEREKILHSFGNLCLISSSENSSANKEHPEYKKESFYNNTSLKRLMMFETFSVNEWNTQEIKQHQEEMEALLKFYQSSKE</sequence>
<keyword evidence="2" id="KW-0540">Nuclease</keyword>
<evidence type="ECO:0000259" key="1">
    <source>
        <dbReference type="Pfam" id="PF07510"/>
    </source>
</evidence>
<name>A0ABS1YZV1_9FLAO</name>
<dbReference type="GO" id="GO:0004519">
    <property type="term" value="F:endonuclease activity"/>
    <property type="evidence" value="ECO:0007669"/>
    <property type="project" value="UniProtKB-KW"/>
</dbReference>
<reference evidence="2 3" key="1">
    <citation type="submission" date="2021-01" db="EMBL/GenBank/DDBJ databases">
        <title>Evidence that Capnocytophaga endodontalis is a later homotypic synonym for Capnocytophaga genospecies AHN8471, and request for opinion on proposed recognition of strain AHN8471 as type strain of the species.</title>
        <authorList>
            <person name="Nicholson A.C."/>
            <person name="Hopper C.L."/>
            <person name="Gulvik C.A."/>
            <person name="Mcquiston J.R."/>
            <person name="Lau E.F."/>
        </authorList>
    </citation>
    <scope>NUCLEOTIDE SEQUENCE [LARGE SCALE GENOMIC DNA]</scope>
    <source>
        <strain evidence="2 3">AHN9576</strain>
    </source>
</reference>
<dbReference type="RefSeq" id="WP_203094565.1">
    <property type="nucleotide sequence ID" value="NZ_JAESPH010000024.1"/>
</dbReference>
<dbReference type="EMBL" id="JAEUAH010000032">
    <property type="protein sequence ID" value="MBM0651952.1"/>
    <property type="molecule type" value="Genomic_DNA"/>
</dbReference>
<keyword evidence="2" id="KW-0378">Hydrolase</keyword>
<keyword evidence="3" id="KW-1185">Reference proteome</keyword>
<dbReference type="Proteomes" id="UP000603506">
    <property type="component" value="Unassembled WGS sequence"/>
</dbReference>
<feature type="non-terminal residue" evidence="2">
    <location>
        <position position="1"/>
    </location>
</feature>
<evidence type="ECO:0000313" key="3">
    <source>
        <dbReference type="Proteomes" id="UP000603506"/>
    </source>
</evidence>
<protein>
    <submittedName>
        <fullName evidence="2">HNH endonuclease</fullName>
    </submittedName>
</protein>
<evidence type="ECO:0000313" key="2">
    <source>
        <dbReference type="EMBL" id="MBM0651952.1"/>
    </source>
</evidence>
<keyword evidence="2" id="KW-0255">Endonuclease</keyword>
<gene>
    <name evidence="2" type="ORF">JNB19_14550</name>
</gene>
<feature type="domain" description="GmrSD restriction endonucleases C-terminal" evidence="1">
    <location>
        <begin position="139"/>
        <end position="285"/>
    </location>
</feature>
<comment type="caution">
    <text evidence="2">The sequence shown here is derived from an EMBL/GenBank/DDBJ whole genome shotgun (WGS) entry which is preliminary data.</text>
</comment>
<dbReference type="InterPro" id="IPR011089">
    <property type="entry name" value="GmrSD_C"/>
</dbReference>
<accession>A0ABS1YZV1</accession>
<organism evidence="2 3">
    <name type="scientific">Capnocytophaga genosp. AHN8471</name>
    <dbReference type="NCBI Taxonomy" id="327574"/>
    <lineage>
        <taxon>Bacteria</taxon>
        <taxon>Pseudomonadati</taxon>
        <taxon>Bacteroidota</taxon>
        <taxon>Flavobacteriia</taxon>
        <taxon>Flavobacteriales</taxon>
        <taxon>Flavobacteriaceae</taxon>
        <taxon>Capnocytophaga</taxon>
    </lineage>
</organism>
<dbReference type="Pfam" id="PF07510">
    <property type="entry name" value="GmrSD_C"/>
    <property type="match status" value="1"/>
</dbReference>